<feature type="transmembrane region" description="Helical" evidence="14">
    <location>
        <begin position="12"/>
        <end position="32"/>
    </location>
</feature>
<feature type="transmembrane region" description="Helical" evidence="14">
    <location>
        <begin position="38"/>
        <end position="58"/>
    </location>
</feature>
<feature type="transmembrane region" description="Helical" evidence="14">
    <location>
        <begin position="179"/>
        <end position="204"/>
    </location>
</feature>
<name>A0A5Q2QDR5_9GAMM</name>
<evidence type="ECO:0000256" key="5">
    <source>
        <dbReference type="ARBA" id="ARBA00022519"/>
    </source>
</evidence>
<evidence type="ECO:0000256" key="12">
    <source>
        <dbReference type="PIRNR" id="PIRNR006247"/>
    </source>
</evidence>
<keyword evidence="5 12" id="KW-0997">Cell inner membrane</keyword>
<evidence type="ECO:0000313" key="15">
    <source>
        <dbReference type="EMBL" id="QGG79155.1"/>
    </source>
</evidence>
<dbReference type="NCBIfam" id="TIGR00933">
    <property type="entry name" value="2a38"/>
    <property type="match status" value="1"/>
</dbReference>
<evidence type="ECO:0000256" key="4">
    <source>
        <dbReference type="ARBA" id="ARBA00022475"/>
    </source>
</evidence>
<feature type="binding site" evidence="13">
    <location>
        <position position="112"/>
    </location>
    <ligand>
        <name>K(+)</name>
        <dbReference type="ChEBI" id="CHEBI:29103"/>
    </ligand>
</feature>
<evidence type="ECO:0000256" key="10">
    <source>
        <dbReference type="ARBA" id="ARBA00023065"/>
    </source>
</evidence>
<dbReference type="InterPro" id="IPR004772">
    <property type="entry name" value="TrkH"/>
</dbReference>
<evidence type="ECO:0000256" key="6">
    <source>
        <dbReference type="ARBA" id="ARBA00022538"/>
    </source>
</evidence>
<evidence type="ECO:0000313" key="16">
    <source>
        <dbReference type="Proteomes" id="UP000388235"/>
    </source>
</evidence>
<keyword evidence="6 12" id="KW-0633">Potassium transport</keyword>
<feature type="transmembrane region" description="Helical" evidence="14">
    <location>
        <begin position="412"/>
        <end position="433"/>
    </location>
</feature>
<keyword evidence="7 14" id="KW-0812">Transmembrane</keyword>
<evidence type="ECO:0000256" key="11">
    <source>
        <dbReference type="ARBA" id="ARBA00023136"/>
    </source>
</evidence>
<feature type="binding site" evidence="13">
    <location>
        <position position="334"/>
    </location>
    <ligand>
        <name>K(+)</name>
        <dbReference type="ChEBI" id="CHEBI:29103"/>
    </ligand>
</feature>
<evidence type="ECO:0000256" key="3">
    <source>
        <dbReference type="ARBA" id="ARBA00022448"/>
    </source>
</evidence>
<feature type="binding site" evidence="13">
    <location>
        <position position="222"/>
    </location>
    <ligand>
        <name>K(+)</name>
        <dbReference type="ChEBI" id="CHEBI:29103"/>
    </ligand>
</feature>
<dbReference type="RefSeq" id="WP_153712659.1">
    <property type="nucleotide sequence ID" value="NZ_CP045871.1"/>
</dbReference>
<evidence type="ECO:0000256" key="14">
    <source>
        <dbReference type="SAM" id="Phobius"/>
    </source>
</evidence>
<keyword evidence="9 14" id="KW-1133">Transmembrane helix</keyword>
<dbReference type="Pfam" id="PF02386">
    <property type="entry name" value="TrkH"/>
    <property type="match status" value="1"/>
</dbReference>
<organism evidence="15 16">
    <name type="scientific">Litorivicinus lipolyticus</name>
    <dbReference type="NCBI Taxonomy" id="418701"/>
    <lineage>
        <taxon>Bacteria</taxon>
        <taxon>Pseudomonadati</taxon>
        <taxon>Pseudomonadota</taxon>
        <taxon>Gammaproteobacteria</taxon>
        <taxon>Oceanospirillales</taxon>
        <taxon>Litorivicinaceae</taxon>
        <taxon>Litorivicinus</taxon>
    </lineage>
</organism>
<dbReference type="GO" id="GO:0046872">
    <property type="term" value="F:metal ion binding"/>
    <property type="evidence" value="ECO:0007669"/>
    <property type="project" value="UniProtKB-KW"/>
</dbReference>
<dbReference type="PIRSF" id="PIRSF006247">
    <property type="entry name" value="TrkH"/>
    <property type="match status" value="1"/>
</dbReference>
<comment type="similarity">
    <text evidence="2 12">Belongs to the TrkH potassium transport family.</text>
</comment>
<dbReference type="OrthoDB" id="9810952at2"/>
<gene>
    <name evidence="15" type="ORF">GH975_00710</name>
</gene>
<evidence type="ECO:0000256" key="1">
    <source>
        <dbReference type="ARBA" id="ARBA00004429"/>
    </source>
</evidence>
<dbReference type="AlphaFoldDB" id="A0A5Q2QDR5"/>
<feature type="binding site" evidence="13">
    <location>
        <position position="450"/>
    </location>
    <ligand>
        <name>K(+)</name>
        <dbReference type="ChEBI" id="CHEBI:29103"/>
    </ligand>
</feature>
<keyword evidence="16" id="KW-1185">Reference proteome</keyword>
<dbReference type="GO" id="GO:0015379">
    <property type="term" value="F:potassium:chloride symporter activity"/>
    <property type="evidence" value="ECO:0007669"/>
    <property type="project" value="InterPro"/>
</dbReference>
<protein>
    <recommendedName>
        <fullName evidence="12">Trk system potassium uptake protein</fullName>
    </recommendedName>
</protein>
<evidence type="ECO:0000256" key="2">
    <source>
        <dbReference type="ARBA" id="ARBA00009137"/>
    </source>
</evidence>
<feature type="binding site" evidence="13">
    <location>
        <position position="333"/>
    </location>
    <ligand>
        <name>K(+)</name>
        <dbReference type="ChEBI" id="CHEBI:29103"/>
    </ligand>
</feature>
<feature type="transmembrane region" description="Helical" evidence="14">
    <location>
        <begin position="347"/>
        <end position="369"/>
    </location>
</feature>
<keyword evidence="3 12" id="KW-0813">Transport</keyword>
<dbReference type="Proteomes" id="UP000388235">
    <property type="component" value="Chromosome"/>
</dbReference>
<feature type="transmembrane region" description="Helical" evidence="14">
    <location>
        <begin position="237"/>
        <end position="256"/>
    </location>
</feature>
<feature type="transmembrane region" description="Helical" evidence="14">
    <location>
        <begin position="134"/>
        <end position="158"/>
    </location>
</feature>
<evidence type="ECO:0000256" key="13">
    <source>
        <dbReference type="PIRSR" id="PIRSR006247-1"/>
    </source>
</evidence>
<dbReference type="PANTHER" id="PTHR32024:SF2">
    <property type="entry name" value="TRK SYSTEM POTASSIUM UPTAKE PROTEIN TRKG-RELATED"/>
    <property type="match status" value="1"/>
</dbReference>
<dbReference type="EMBL" id="CP045871">
    <property type="protein sequence ID" value="QGG79155.1"/>
    <property type="molecule type" value="Genomic_DNA"/>
</dbReference>
<sequence length="498" mass="53535">MRYLIIGKILGLLIAAFSLISTVPPMIVAVIYGEDTLFDFIVSTAIMFCIGSALWFACRDARAELRNRDGFLITVLFWTVLGLTGSIPLWLDATVDLSFTDAVFESLSGLTTTGATVISGLDDLPRSLLFYRQLLQWMGGIGIIVLAMAVLPFLGVGGMQMYRAETPGPMKDAKLAPRIVTTAVVLASLYSGLTVACAIAYYWAGMNAFDAVSHAFSTIAIGGFSTKDASLGYYDSAAIEIVAIVFMILAGINFALHFTSYKNLKNALAPARSRRRMVPSLMHYLRDSESRGYLIFLGLLSVVVVGMLMGSGTYEPAEAIRKGVFETVSIATTTGFATADYSSWPTFLPFLLLMSAFAGACAGSTGGGIKQIRMILLFKQGAREIRQLIHPNAVIAVKLGGKSVPESVVSSIWGFLAAYIFLFALLMLLMMAAGTDPITAYSAVGACINNLGPGLGEVALTYGSLGGFEKWILCLAMLLGRLELFTLLVVLTPEFWRA</sequence>
<feature type="binding site" evidence="13">
    <location>
        <position position="221"/>
    </location>
    <ligand>
        <name>K(+)</name>
        <dbReference type="ChEBI" id="CHEBI:29103"/>
    </ligand>
</feature>
<evidence type="ECO:0000256" key="7">
    <source>
        <dbReference type="ARBA" id="ARBA00022692"/>
    </source>
</evidence>
<feature type="binding site" evidence="13">
    <location>
        <position position="113"/>
    </location>
    <ligand>
        <name>K(+)</name>
        <dbReference type="ChEBI" id="CHEBI:29103"/>
    </ligand>
</feature>
<keyword evidence="13" id="KW-0479">Metal-binding</keyword>
<keyword evidence="10 12" id="KW-0406">Ion transport</keyword>
<dbReference type="PANTHER" id="PTHR32024">
    <property type="entry name" value="TRK SYSTEM POTASSIUM UPTAKE PROTEIN TRKG-RELATED"/>
    <property type="match status" value="1"/>
</dbReference>
<proteinExistence type="inferred from homology"/>
<evidence type="ECO:0000256" key="9">
    <source>
        <dbReference type="ARBA" id="ARBA00022989"/>
    </source>
</evidence>
<keyword evidence="11 12" id="KW-0472">Membrane</keyword>
<feature type="transmembrane region" description="Helical" evidence="14">
    <location>
        <begin position="70"/>
        <end position="91"/>
    </location>
</feature>
<keyword evidence="4 12" id="KW-1003">Cell membrane</keyword>
<dbReference type="GO" id="GO:0005886">
    <property type="term" value="C:plasma membrane"/>
    <property type="evidence" value="ECO:0007669"/>
    <property type="project" value="UniProtKB-SubCell"/>
</dbReference>
<reference evidence="15 16" key="1">
    <citation type="submission" date="2019-11" db="EMBL/GenBank/DDBJ databases">
        <authorList>
            <person name="Khan S.A."/>
            <person name="Jeon C.O."/>
            <person name="Chun B.H."/>
        </authorList>
    </citation>
    <scope>NUCLEOTIDE SEQUENCE [LARGE SCALE GENOMIC DNA]</scope>
    <source>
        <strain evidence="15 16">IMCC 1097</strain>
    </source>
</reference>
<feature type="transmembrane region" description="Helical" evidence="14">
    <location>
        <begin position="470"/>
        <end position="491"/>
    </location>
</feature>
<dbReference type="KEGG" id="llp:GH975_00710"/>
<comment type="subcellular location">
    <subcellularLocation>
        <location evidence="1 12">Cell inner membrane</location>
        <topology evidence="1 12">Multi-pass membrane protein</topology>
    </subcellularLocation>
</comment>
<keyword evidence="8 12" id="KW-0630">Potassium</keyword>
<feature type="binding site" evidence="13">
    <location>
        <position position="451"/>
    </location>
    <ligand>
        <name>K(+)</name>
        <dbReference type="ChEBI" id="CHEBI:29103"/>
    </ligand>
</feature>
<dbReference type="InterPro" id="IPR003445">
    <property type="entry name" value="Cat_transpt"/>
</dbReference>
<accession>A0A5Q2QDR5</accession>
<feature type="transmembrane region" description="Helical" evidence="14">
    <location>
        <begin position="292"/>
        <end position="314"/>
    </location>
</feature>
<evidence type="ECO:0000256" key="8">
    <source>
        <dbReference type="ARBA" id="ARBA00022958"/>
    </source>
</evidence>